<dbReference type="SMART" id="SM01290">
    <property type="entry name" value="N-glycanase_N"/>
    <property type="match status" value="1"/>
</dbReference>
<dbReference type="InterPro" id="IPR014784">
    <property type="entry name" value="Cu2_ascorb_mOase-like_C"/>
</dbReference>
<organism evidence="4 5">
    <name type="scientific">Chitinophaga filiformis</name>
    <name type="common">Myxococcus filiformis</name>
    <name type="synonym">Flexibacter filiformis</name>
    <dbReference type="NCBI Taxonomy" id="104663"/>
    <lineage>
        <taxon>Bacteria</taxon>
        <taxon>Pseudomonadati</taxon>
        <taxon>Bacteroidota</taxon>
        <taxon>Chitinophagia</taxon>
        <taxon>Chitinophagales</taxon>
        <taxon>Chitinophagaceae</taxon>
        <taxon>Chitinophaga</taxon>
    </lineage>
</organism>
<dbReference type="InterPro" id="IPR015196">
    <property type="entry name" value="PngaseF_N"/>
</dbReference>
<proteinExistence type="predicted"/>
<evidence type="ECO:0000313" key="4">
    <source>
        <dbReference type="EMBL" id="SDF23213.1"/>
    </source>
</evidence>
<feature type="domain" description="Peptide-N-glycosidase F N-terminal" evidence="3">
    <location>
        <begin position="205"/>
        <end position="383"/>
    </location>
</feature>
<evidence type="ECO:0000256" key="2">
    <source>
        <dbReference type="SAM" id="SignalP"/>
    </source>
</evidence>
<dbReference type="InterPro" id="IPR008977">
    <property type="entry name" value="PHM/PNGase_F_dom_sf"/>
</dbReference>
<dbReference type="Proteomes" id="UP000199045">
    <property type="component" value="Unassembled WGS sequence"/>
</dbReference>
<name>A0A1G7JE99_CHIFI</name>
<dbReference type="EMBL" id="FNBN01000001">
    <property type="protein sequence ID" value="SDF23213.1"/>
    <property type="molecule type" value="Genomic_DNA"/>
</dbReference>
<dbReference type="InterPro" id="IPR015197">
    <property type="entry name" value="PngaseF_C"/>
</dbReference>
<keyword evidence="1" id="KW-1015">Disulfide bond</keyword>
<reference evidence="4 5" key="1">
    <citation type="submission" date="2016-10" db="EMBL/GenBank/DDBJ databases">
        <authorList>
            <person name="de Groot N.N."/>
        </authorList>
    </citation>
    <scope>NUCLEOTIDE SEQUENCE [LARGE SCALE GENOMIC DNA]</scope>
    <source>
        <strain evidence="4 5">DSM 527</strain>
    </source>
</reference>
<dbReference type="RefSeq" id="WP_245705367.1">
    <property type="nucleotide sequence ID" value="NZ_FNBN01000001.1"/>
</dbReference>
<dbReference type="Pfam" id="PF09113">
    <property type="entry name" value="N-glycanase_C"/>
    <property type="match status" value="1"/>
</dbReference>
<dbReference type="STRING" id="104663.SAMN04488121_1011205"/>
<protein>
    <submittedName>
        <fullName evidence="4">GLPGLI family protein</fullName>
    </submittedName>
</protein>
<evidence type="ECO:0000259" key="3">
    <source>
        <dbReference type="SMART" id="SM01290"/>
    </source>
</evidence>
<feature type="chain" id="PRO_5011534712" evidence="2">
    <location>
        <begin position="20"/>
        <end position="557"/>
    </location>
</feature>
<dbReference type="Pfam" id="PF22252">
    <property type="entry name" value="PNGase_F-II_N"/>
    <property type="match status" value="1"/>
</dbReference>
<dbReference type="Gene3D" id="2.60.120.230">
    <property type="match status" value="1"/>
</dbReference>
<dbReference type="AlphaFoldDB" id="A0A1G7JE99"/>
<sequence length="557" mass="62533">MKKHSLLWIALLITGGIQAQSGKEKPGAEITYSFRYNGKDVPEGNLKLVIQGSKASYQALNSVVQKERQFLDNKGKATYQMITNKEGQLLTFKKAFSAYDQPELLPGIDTVLGYPCKKAKVKVRSNSIEIWYTDALPYKGTPVQGFAPGLGLILRTLRNGTSEYIATKVDVRNIKDEELKWPATMGSMVDDATYLRQVIENRFNTLHIFNQEQISWGNKFNDPADEQENVTYHYAGGTVILKKVKLPETMDVTLFAEVAEYSNGDSYDRTGSVFMIPVDKKISFLDGLKKGVKELPAYHEKYRGVAATDNYLPTIELMRFFTPFGINYYNEKVKIKGYQWADSAVYRQDITELLPRLQGEVWLGVYIGNYDKGGHKVSLRLKYYPADSDQKDTTAGHWVMPVFNTTNLMEMADQEYGTMFGKDSLQVTVTIPEGLKNLRLRYTTTGHGGWGGGDEFNKKLNEIFIDGTRVYHFIPWRTDCGNFRLSNPATANFVNGLASSDLSRSNWCPGGVTEPVTIPLPDLTPGKHIIKVKIPLGEREGNSFSAWNVSGCLIGDK</sequence>
<dbReference type="Gene3D" id="2.60.120.1570">
    <property type="entry name" value="Peptide-N-glycosidase F, N-terminal domain"/>
    <property type="match status" value="1"/>
</dbReference>
<evidence type="ECO:0000256" key="1">
    <source>
        <dbReference type="ARBA" id="ARBA00023157"/>
    </source>
</evidence>
<dbReference type="SUPFAM" id="SSF49742">
    <property type="entry name" value="PHM/PNGase F"/>
    <property type="match status" value="1"/>
</dbReference>
<feature type="signal peptide" evidence="2">
    <location>
        <begin position="1"/>
        <end position="19"/>
    </location>
</feature>
<dbReference type="InterPro" id="IPR043022">
    <property type="entry name" value="PngaseF_N_sf"/>
</dbReference>
<keyword evidence="2" id="KW-0732">Signal</keyword>
<accession>A0A1G7JE99</accession>
<evidence type="ECO:0000313" key="5">
    <source>
        <dbReference type="Proteomes" id="UP000199045"/>
    </source>
</evidence>
<gene>
    <name evidence="4" type="ORF">SAMN04488121_1011205</name>
</gene>
<dbReference type="Pfam" id="PF09112">
    <property type="entry name" value="N-glycanase_N"/>
    <property type="match status" value="1"/>
</dbReference>
<dbReference type="GO" id="GO:0016715">
    <property type="term" value="F:oxidoreductase activity, acting on paired donors, with incorporation or reduction of molecular oxygen, reduced ascorbate as one donor, and incorporation of one atom of oxygen"/>
    <property type="evidence" value="ECO:0007669"/>
    <property type="project" value="InterPro"/>
</dbReference>